<dbReference type="RefSeq" id="XP_016724705.2">
    <property type="nucleotide sequence ID" value="XM_016869216.2"/>
</dbReference>
<feature type="domain" description="MULE transposase" evidence="1">
    <location>
        <begin position="72"/>
        <end position="149"/>
    </location>
</feature>
<dbReference type="GeneID" id="107936485"/>
<evidence type="ECO:0000313" key="2">
    <source>
        <dbReference type="Proteomes" id="UP000818029"/>
    </source>
</evidence>
<evidence type="ECO:0000313" key="3">
    <source>
        <dbReference type="RefSeq" id="XP_016724705.2"/>
    </source>
</evidence>
<dbReference type="AlphaFoldDB" id="A0A1U8MD47"/>
<accession>A0A1U8MD47</accession>
<evidence type="ECO:0000259" key="1">
    <source>
        <dbReference type="Pfam" id="PF10551"/>
    </source>
</evidence>
<proteinExistence type="predicted"/>
<protein>
    <recommendedName>
        <fullName evidence="1">MULE transposase domain-containing protein</fullName>
    </recommendedName>
</protein>
<sequence length="435" mass="51079">MQAQFQYRVSYRKAWWAKQMAMQQLYGDWDESYNEIQSWISAMVEYVPGTVVDLQTLPYRGPNGELELEKSILLIAVAQDGNGNVLPIAFAIVESENSESWAYFIRNLRRHVVRQDNICIISDRSKGLVAVIRQSEVPWRSVYCIHHIAVNFHNEYKNKDWRYKLEPHRFRHKLARLETDMAGCKPSLTQWLSSMEPWQWAQCFDEGYRYGHMTTNLVEAVNTVLRRTRHLPISAVFLATFYRLATLMPKMGLKQAKQLEAGHVYVKKIRDAMKDNTQRARLMNVELYSRNLETFRVTEYISFRSGILPRSYGVDIRNKRSCATYSLNVKQYIDDVYTLECTLRFWGNEIHVLRDISTWEVQSPAFEMFPDRSLRRRVKGRPTITRIRNDMDVREQVDPKRCTICRTVGHNRSKVPMETSTLANLHGLKEIKCCN</sequence>
<dbReference type="Pfam" id="PF10551">
    <property type="entry name" value="MULE"/>
    <property type="match status" value="1"/>
</dbReference>
<keyword evidence="2" id="KW-1185">Reference proteome</keyword>
<organism evidence="2 3">
    <name type="scientific">Gossypium hirsutum</name>
    <name type="common">Upland cotton</name>
    <name type="synonym">Gossypium mexicanum</name>
    <dbReference type="NCBI Taxonomy" id="3635"/>
    <lineage>
        <taxon>Eukaryota</taxon>
        <taxon>Viridiplantae</taxon>
        <taxon>Streptophyta</taxon>
        <taxon>Embryophyta</taxon>
        <taxon>Tracheophyta</taxon>
        <taxon>Spermatophyta</taxon>
        <taxon>Magnoliopsida</taxon>
        <taxon>eudicotyledons</taxon>
        <taxon>Gunneridae</taxon>
        <taxon>Pentapetalae</taxon>
        <taxon>rosids</taxon>
        <taxon>malvids</taxon>
        <taxon>Malvales</taxon>
        <taxon>Malvaceae</taxon>
        <taxon>Malvoideae</taxon>
        <taxon>Gossypium</taxon>
    </lineage>
</organism>
<reference evidence="2" key="1">
    <citation type="journal article" date="2020" name="Nat. Genet.">
        <title>Genomic diversifications of five Gossypium allopolyploid species and their impact on cotton improvement.</title>
        <authorList>
            <person name="Chen Z.J."/>
            <person name="Sreedasyam A."/>
            <person name="Ando A."/>
            <person name="Song Q."/>
            <person name="De Santiago L.M."/>
            <person name="Hulse-Kemp A.M."/>
            <person name="Ding M."/>
            <person name="Ye W."/>
            <person name="Kirkbride R.C."/>
            <person name="Jenkins J."/>
            <person name="Plott C."/>
            <person name="Lovell J."/>
            <person name="Lin Y.M."/>
            <person name="Vaughn R."/>
            <person name="Liu B."/>
            <person name="Simpson S."/>
            <person name="Scheffler B.E."/>
            <person name="Wen L."/>
            <person name="Saski C.A."/>
            <person name="Grover C.E."/>
            <person name="Hu G."/>
            <person name="Conover J.L."/>
            <person name="Carlson J.W."/>
            <person name="Shu S."/>
            <person name="Boston L.B."/>
            <person name="Williams M."/>
            <person name="Peterson D.G."/>
            <person name="McGee K."/>
            <person name="Jones D.C."/>
            <person name="Wendel J.F."/>
            <person name="Stelly D.M."/>
            <person name="Grimwood J."/>
            <person name="Schmutz J."/>
        </authorList>
    </citation>
    <scope>NUCLEOTIDE SEQUENCE [LARGE SCALE GENOMIC DNA]</scope>
    <source>
        <strain evidence="2">cv. TM-1</strain>
    </source>
</reference>
<reference evidence="3" key="2">
    <citation type="submission" date="2025-08" db="UniProtKB">
        <authorList>
            <consortium name="RefSeq"/>
        </authorList>
    </citation>
    <scope>IDENTIFICATION</scope>
</reference>
<dbReference type="PANTHER" id="PTHR31973">
    <property type="entry name" value="POLYPROTEIN, PUTATIVE-RELATED"/>
    <property type="match status" value="1"/>
</dbReference>
<dbReference type="KEGG" id="ghi:107936485"/>
<dbReference type="STRING" id="3635.A0A1U8MD47"/>
<dbReference type="PANTHER" id="PTHR31973:SF195">
    <property type="entry name" value="MUDR FAMILY TRANSPOSASE"/>
    <property type="match status" value="1"/>
</dbReference>
<gene>
    <name evidence="3" type="primary">LOC107936485</name>
</gene>
<dbReference type="Proteomes" id="UP000818029">
    <property type="component" value="Chromosome A08"/>
</dbReference>
<name>A0A1U8MD47_GOSHI</name>
<dbReference type="PaxDb" id="3635-A0A1U8MD47"/>
<dbReference type="InterPro" id="IPR018289">
    <property type="entry name" value="MULE_transposase_dom"/>
</dbReference>